<dbReference type="CDD" id="cd16469">
    <property type="entry name" value="RING-H2_RNF24-like"/>
    <property type="match status" value="1"/>
</dbReference>
<accession>A0A2U1NQD2</accession>
<dbReference type="GO" id="GO:0008270">
    <property type="term" value="F:zinc ion binding"/>
    <property type="evidence" value="ECO:0007669"/>
    <property type="project" value="UniProtKB-KW"/>
</dbReference>
<proteinExistence type="predicted"/>
<dbReference type="OrthoDB" id="618601at2759"/>
<dbReference type="Pfam" id="PF25333">
    <property type="entry name" value="DUF2921_N"/>
    <property type="match status" value="2"/>
</dbReference>
<dbReference type="SUPFAM" id="SSF57850">
    <property type="entry name" value="RING/U-box"/>
    <property type="match status" value="1"/>
</dbReference>
<name>A0A2U1NQD2_ARTAN</name>
<comment type="caution">
    <text evidence="4">The sequence shown here is derived from an EMBL/GenBank/DDBJ whole genome shotgun (WGS) entry which is preliminary data.</text>
</comment>
<evidence type="ECO:0000259" key="3">
    <source>
        <dbReference type="PROSITE" id="PS50089"/>
    </source>
</evidence>
<dbReference type="PROSITE" id="PS50089">
    <property type="entry name" value="ZF_RING_2"/>
    <property type="match status" value="1"/>
</dbReference>
<dbReference type="InterPro" id="IPR013083">
    <property type="entry name" value="Znf_RING/FYVE/PHD"/>
</dbReference>
<dbReference type="PANTHER" id="PTHR33389">
    <property type="entry name" value="FAMILY PROTEIN, PUTATIVE (DUF2921)-RELATED"/>
    <property type="match status" value="1"/>
</dbReference>
<feature type="signal peptide" evidence="2">
    <location>
        <begin position="1"/>
        <end position="25"/>
    </location>
</feature>
<dbReference type="SMART" id="SM00184">
    <property type="entry name" value="RING"/>
    <property type="match status" value="1"/>
</dbReference>
<dbReference type="STRING" id="35608.A0A2U1NQD2"/>
<dbReference type="InterPro" id="IPR057425">
    <property type="entry name" value="DUF2921_N"/>
</dbReference>
<keyword evidence="1" id="KW-0479">Metal-binding</keyword>
<evidence type="ECO:0000313" key="4">
    <source>
        <dbReference type="EMBL" id="PWA75660.1"/>
    </source>
</evidence>
<feature type="domain" description="RING-type" evidence="3">
    <location>
        <begin position="509"/>
        <end position="549"/>
    </location>
</feature>
<feature type="chain" id="PRO_5015761979" description="RING-type domain-containing protein" evidence="2">
    <location>
        <begin position="26"/>
        <end position="569"/>
    </location>
</feature>
<keyword evidence="1" id="KW-0863">Zinc-finger</keyword>
<dbReference type="AlphaFoldDB" id="A0A2U1NQD2"/>
<dbReference type="InterPro" id="IPR001841">
    <property type="entry name" value="Znf_RING"/>
</dbReference>
<reference evidence="4 5" key="1">
    <citation type="journal article" date="2018" name="Mol. Plant">
        <title>The genome of Artemisia annua provides insight into the evolution of Asteraceae family and artemisinin biosynthesis.</title>
        <authorList>
            <person name="Shen Q."/>
            <person name="Zhang L."/>
            <person name="Liao Z."/>
            <person name="Wang S."/>
            <person name="Yan T."/>
            <person name="Shi P."/>
            <person name="Liu M."/>
            <person name="Fu X."/>
            <person name="Pan Q."/>
            <person name="Wang Y."/>
            <person name="Lv Z."/>
            <person name="Lu X."/>
            <person name="Zhang F."/>
            <person name="Jiang W."/>
            <person name="Ma Y."/>
            <person name="Chen M."/>
            <person name="Hao X."/>
            <person name="Li L."/>
            <person name="Tang Y."/>
            <person name="Lv G."/>
            <person name="Zhou Y."/>
            <person name="Sun X."/>
            <person name="Brodelius P.E."/>
            <person name="Rose J.K.C."/>
            <person name="Tang K."/>
        </authorList>
    </citation>
    <scope>NUCLEOTIDE SEQUENCE [LARGE SCALE GENOMIC DNA]</scope>
    <source>
        <strain evidence="5">cv. Huhao1</strain>
        <tissue evidence="4">Leaf</tissue>
    </source>
</reference>
<sequence length="569" mass="65070">MVTLRTKFLSIWNLLKLLVLGYAASYDDFAFPIDRSPLHNYTRLIEIENHCSSFISSASKLEIDDNRASRLKNELSFFNGDWEQDSRGAPLMPFDDSDMPYARSSYISPWKVVSFEVQNVTSCAPHQPKNTVSINGVLSIGITRNSTVISEPYLMFHKMPGMSTLKVNFEGLYLETKENGGKRLLCLLGNSTFPFKEVPTRFSEEYMELYFSARDTTYNEEPVILPHDQILLVLKYLKTPTFSTYRIQGEMTSLHENQDFEYFDKVHITSHSSISPEDQISIPDELIVESFGQNPLEDAVLEDGVNKFNNSELCRILKYFEHEEYMVMPNLKLGGQNWFQDTVGPFLLGNEIQLVDRNNKILRVIFHKITCHGEKVSGVLRMYPSTIKPHVAGRRTGLSTLTLSVKGKWNSSTGVLSMIGCLGPTLMRCDSGVLLYFPKSFSSKQRSFVSGSQLLNDGHDPQQSMETARHLALWYEFILTNGFGFQLIEAFTNLVEINEEGKKYVGDICVICPEEYKSGETMGILKCKHCYHHECIMKWFKQKSSCPLCMGRGEYFLIDCNFRINLQDW</sequence>
<keyword evidence="5" id="KW-1185">Reference proteome</keyword>
<dbReference type="PANTHER" id="PTHR33389:SF29">
    <property type="match status" value="1"/>
</dbReference>
<keyword evidence="2" id="KW-0732">Signal</keyword>
<protein>
    <recommendedName>
        <fullName evidence="3">RING-type domain-containing protein</fullName>
    </recommendedName>
</protein>
<gene>
    <name evidence="4" type="ORF">CTI12_AA115760</name>
</gene>
<organism evidence="4 5">
    <name type="scientific">Artemisia annua</name>
    <name type="common">Sweet wormwood</name>
    <dbReference type="NCBI Taxonomy" id="35608"/>
    <lineage>
        <taxon>Eukaryota</taxon>
        <taxon>Viridiplantae</taxon>
        <taxon>Streptophyta</taxon>
        <taxon>Embryophyta</taxon>
        <taxon>Tracheophyta</taxon>
        <taxon>Spermatophyta</taxon>
        <taxon>Magnoliopsida</taxon>
        <taxon>eudicotyledons</taxon>
        <taxon>Gunneridae</taxon>
        <taxon>Pentapetalae</taxon>
        <taxon>asterids</taxon>
        <taxon>campanulids</taxon>
        <taxon>Asterales</taxon>
        <taxon>Asteraceae</taxon>
        <taxon>Asteroideae</taxon>
        <taxon>Anthemideae</taxon>
        <taxon>Artemisiinae</taxon>
        <taxon>Artemisia</taxon>
    </lineage>
</organism>
<evidence type="ECO:0000256" key="1">
    <source>
        <dbReference type="PROSITE-ProRule" id="PRU00175"/>
    </source>
</evidence>
<dbReference type="Pfam" id="PF13639">
    <property type="entry name" value="zf-RING_2"/>
    <property type="match status" value="1"/>
</dbReference>
<dbReference type="EMBL" id="PKPP01002374">
    <property type="protein sequence ID" value="PWA75660.1"/>
    <property type="molecule type" value="Genomic_DNA"/>
</dbReference>
<evidence type="ECO:0000256" key="2">
    <source>
        <dbReference type="SAM" id="SignalP"/>
    </source>
</evidence>
<keyword evidence="1" id="KW-0862">Zinc</keyword>
<dbReference type="Proteomes" id="UP000245207">
    <property type="component" value="Unassembled WGS sequence"/>
</dbReference>
<dbReference type="Gene3D" id="3.30.40.10">
    <property type="entry name" value="Zinc/RING finger domain, C3HC4 (zinc finger)"/>
    <property type="match status" value="1"/>
</dbReference>
<evidence type="ECO:0000313" key="5">
    <source>
        <dbReference type="Proteomes" id="UP000245207"/>
    </source>
</evidence>